<evidence type="ECO:0000313" key="3">
    <source>
        <dbReference type="Proteomes" id="UP001223214"/>
    </source>
</evidence>
<dbReference type="Proteomes" id="UP001223214">
    <property type="component" value="Unassembled WGS sequence"/>
</dbReference>
<proteinExistence type="predicted"/>
<dbReference type="EMBL" id="JASSOM010000029">
    <property type="protein sequence ID" value="MDK9362602.1"/>
    <property type="molecule type" value="Genomic_DNA"/>
</dbReference>
<reference evidence="2 3" key="1">
    <citation type="submission" date="2023-06" db="EMBL/GenBank/DDBJ databases">
        <title>Identification and characterization of antibiotic-resistant Gram-negative bacteria.</title>
        <authorList>
            <person name="Cho G.-S."/>
            <person name="Lee J."/>
            <person name="Tai E."/>
            <person name="Jeong S."/>
            <person name="Kim I."/>
            <person name="Kim B.-E."/>
            <person name="Jeong M.-I."/>
            <person name="Oh K.-K."/>
            <person name="Franz C.M.A.P."/>
        </authorList>
    </citation>
    <scope>NUCLEOTIDE SEQUENCE [LARGE SCALE GENOMIC DNA]</scope>
    <source>
        <strain evidence="2 3">V106_12</strain>
    </source>
</reference>
<name>A0AAP4FW92_9ENTR</name>
<organism evidence="2 3">
    <name type="scientific">Lelliottia wanjuensis</name>
    <dbReference type="NCBI Taxonomy" id="3050585"/>
    <lineage>
        <taxon>Bacteria</taxon>
        <taxon>Pseudomonadati</taxon>
        <taxon>Pseudomonadota</taxon>
        <taxon>Gammaproteobacteria</taxon>
        <taxon>Enterobacterales</taxon>
        <taxon>Enterobacteriaceae</taxon>
        <taxon>Lelliottia</taxon>
    </lineage>
</organism>
<evidence type="ECO:0000313" key="2">
    <source>
        <dbReference type="EMBL" id="MDK9362602.1"/>
    </source>
</evidence>
<sequence length="125" mass="13358">MKKIILTCLIAISFPALSSSVIDGKAKSECKNNAGQISEQFISTAFKNADFLDKTSIAGTKEGYLSLVSDVCVAGYEAAKNQSPMEVMDAEAKKISSSVGNPSLASGIYYAYFYGTGVYTRLNDK</sequence>
<keyword evidence="3" id="KW-1185">Reference proteome</keyword>
<feature type="chain" id="PRO_5042955990" evidence="1">
    <location>
        <begin position="19"/>
        <end position="125"/>
    </location>
</feature>
<protein>
    <submittedName>
        <fullName evidence="2">Uncharacterized protein</fullName>
    </submittedName>
</protein>
<comment type="caution">
    <text evidence="2">The sequence shown here is derived from an EMBL/GenBank/DDBJ whole genome shotgun (WGS) entry which is preliminary data.</text>
</comment>
<dbReference type="RefSeq" id="WP_285148537.1">
    <property type="nucleotide sequence ID" value="NZ_JASSOM010000029.1"/>
</dbReference>
<accession>A0AAP4FW92</accession>
<feature type="signal peptide" evidence="1">
    <location>
        <begin position="1"/>
        <end position="18"/>
    </location>
</feature>
<keyword evidence="1" id="KW-0732">Signal</keyword>
<evidence type="ECO:0000256" key="1">
    <source>
        <dbReference type="SAM" id="SignalP"/>
    </source>
</evidence>
<gene>
    <name evidence="2" type="ORF">QQF32_05240</name>
</gene>
<dbReference type="AlphaFoldDB" id="A0AAP4FW92"/>